<dbReference type="GO" id="GO:0000724">
    <property type="term" value="P:double-strand break repair via homologous recombination"/>
    <property type="evidence" value="ECO:0000318"/>
    <property type="project" value="GO_Central"/>
</dbReference>
<feature type="compositionally biased region" description="Polar residues" evidence="4">
    <location>
        <begin position="296"/>
        <end position="325"/>
    </location>
</feature>
<dbReference type="InParanoid" id="B9RAB6"/>
<dbReference type="FunFam" id="2.40.50.770:FF:000004">
    <property type="entry name" value="RecQ-mediated instability protein (DUF1767)"/>
    <property type="match status" value="1"/>
</dbReference>
<reference evidence="9" key="1">
    <citation type="journal article" date="2010" name="Nat. Biotechnol.">
        <title>Draft genome sequence of the oilseed species Ricinus communis.</title>
        <authorList>
            <person name="Chan A.P."/>
            <person name="Crabtree J."/>
            <person name="Zhao Q."/>
            <person name="Lorenzi H."/>
            <person name="Orvis J."/>
            <person name="Puiu D."/>
            <person name="Melake-Berhan A."/>
            <person name="Jones K.M."/>
            <person name="Redman J."/>
            <person name="Chen G."/>
            <person name="Cahoon E.B."/>
            <person name="Gedil M."/>
            <person name="Stanke M."/>
            <person name="Haas B.J."/>
            <person name="Wortman J.R."/>
            <person name="Fraser-Liggett C.M."/>
            <person name="Ravel J."/>
            <person name="Rabinowicz P.D."/>
        </authorList>
    </citation>
    <scope>NUCLEOTIDE SEQUENCE [LARGE SCALE GENOMIC DNA]</scope>
    <source>
        <strain evidence="9">cv. Hale</strain>
    </source>
</reference>
<feature type="compositionally biased region" description="Pro residues" evidence="4">
    <location>
        <begin position="70"/>
        <end position="83"/>
    </location>
</feature>
<feature type="region of interest" description="Disordered" evidence="4">
    <location>
        <begin position="1"/>
        <end position="56"/>
    </location>
</feature>
<organism evidence="8 9">
    <name type="scientific">Ricinus communis</name>
    <name type="common">Castor bean</name>
    <dbReference type="NCBI Taxonomy" id="3988"/>
    <lineage>
        <taxon>Eukaryota</taxon>
        <taxon>Viridiplantae</taxon>
        <taxon>Streptophyta</taxon>
        <taxon>Embryophyta</taxon>
        <taxon>Tracheophyta</taxon>
        <taxon>Spermatophyta</taxon>
        <taxon>Magnoliopsida</taxon>
        <taxon>eudicotyledons</taxon>
        <taxon>Gunneridae</taxon>
        <taxon>Pentapetalae</taxon>
        <taxon>rosids</taxon>
        <taxon>fabids</taxon>
        <taxon>Malpighiales</taxon>
        <taxon>Euphorbiaceae</taxon>
        <taxon>Acalyphoideae</taxon>
        <taxon>Acalypheae</taxon>
        <taxon>Ricinus</taxon>
    </lineage>
</organism>
<evidence type="ECO:0000313" key="9">
    <source>
        <dbReference type="Proteomes" id="UP000008311"/>
    </source>
</evidence>
<dbReference type="InterPro" id="IPR013894">
    <property type="entry name" value="RMI1_OB"/>
</dbReference>
<feature type="compositionally biased region" description="Low complexity" evidence="4">
    <location>
        <begin position="344"/>
        <end position="365"/>
    </location>
</feature>
<dbReference type="InterPro" id="IPR049363">
    <property type="entry name" value="RMI1_N"/>
</dbReference>
<dbReference type="Pfam" id="PF16099">
    <property type="entry name" value="RMI1_C"/>
    <property type="match status" value="1"/>
</dbReference>
<evidence type="ECO:0000256" key="4">
    <source>
        <dbReference type="SAM" id="MobiDB-lite"/>
    </source>
</evidence>
<evidence type="ECO:0000259" key="6">
    <source>
        <dbReference type="Pfam" id="PF16099"/>
    </source>
</evidence>
<evidence type="ECO:0000256" key="3">
    <source>
        <dbReference type="ARBA" id="ARBA00077519"/>
    </source>
</evidence>
<feature type="domain" description="RecQ mediated genome instability protein 1 OB-fold" evidence="5">
    <location>
        <begin position="150"/>
        <end position="261"/>
    </location>
</feature>
<dbReference type="Pfam" id="PF21000">
    <property type="entry name" value="RMI1_N_N"/>
    <property type="match status" value="1"/>
</dbReference>
<keyword evidence="9" id="KW-1185">Reference proteome</keyword>
<feature type="compositionally biased region" description="Basic and acidic residues" evidence="4">
    <location>
        <begin position="27"/>
        <end position="36"/>
    </location>
</feature>
<feature type="domain" description="RMI1 N-terminal" evidence="7">
    <location>
        <begin position="99"/>
        <end position="142"/>
    </location>
</feature>
<feature type="region of interest" description="Disordered" evidence="4">
    <location>
        <begin position="64"/>
        <end position="83"/>
    </location>
</feature>
<accession>B9RAB6</accession>
<sequence>MPRRRLTLSSFSDEEEEHEHQQNPQQQRDHDNELHLKQHLPNPNPNLPAEPVTISDDDEEFIDVSDYLTPPSPPPEQSVPHPPVPPVSSYGCPIDDFLLRMGLKLRREWLDSCLGGLDSSVRGLDVAAKAKLCFQQFLFSDMNYSGGGLLPPNVDSMHCVNLAGPFVLQVDEIVNISSPLKGRYRDAPPGIKRCLKLSMTDGVQRVFGMEYRPIKDLQVLAPAGLKVVICNVHIRHGLLMLVPEALEVLGGIVDELEAARQRLVEEVNKPPRGRRSRSGVVPPLTSRATLAAWPSNGVSFPENTNSPTDGLDRSNGSATFVSHGNDSVCIHGHSNSSDNDRGPSNNSVNVHGHSNSSSNFHGNNNRSVNVPGQNNSSNVLGPINSAGTSQRTPEEFAAPRSSVNTIPDPLSSVLHNVEEMHIDASFERENAVSYQHSNMISNHEDTRMADEFDHPLILSGDREIPFTYLASLSAKWAAMKEKISSVQGKVKCFLTGVKGFQYKQRTTYELRVYVDDGSLISEILVDHNVVQKGIGHSPEEVTAALSSSDAKRVGNMKDTLKQFQIFLVNFEGIIRIEMNRTSSIPIALEMNQGCPASDAWLLVRRLKSSPAVTPQRPSSDPIDISP</sequence>
<dbReference type="InterPro" id="IPR042470">
    <property type="entry name" value="RMI1_N_C_sf"/>
</dbReference>
<dbReference type="Gene3D" id="2.40.50.770">
    <property type="entry name" value="RecQ-mediated genome instability protein Rmi1, C-terminal domain"/>
    <property type="match status" value="1"/>
</dbReference>
<feature type="domain" description="RecQ-mediated genome instability protein 1 C-terminal OB-fold" evidence="6">
    <location>
        <begin position="464"/>
        <end position="606"/>
    </location>
</feature>
<dbReference type="GO" id="GO:0031422">
    <property type="term" value="C:RecQ family helicase-topoisomerase III complex"/>
    <property type="evidence" value="ECO:0000318"/>
    <property type="project" value="GO_Central"/>
</dbReference>
<dbReference type="EMBL" id="EQ973773">
    <property type="protein sequence ID" value="EEF51743.1"/>
    <property type="molecule type" value="Genomic_DNA"/>
</dbReference>
<dbReference type="Pfam" id="PF08585">
    <property type="entry name" value="RMI1_N_C"/>
    <property type="match status" value="1"/>
</dbReference>
<evidence type="ECO:0000313" key="8">
    <source>
        <dbReference type="EMBL" id="EEF51743.1"/>
    </source>
</evidence>
<dbReference type="SMART" id="SM01161">
    <property type="entry name" value="DUF1767"/>
    <property type="match status" value="1"/>
</dbReference>
<evidence type="ECO:0000259" key="5">
    <source>
        <dbReference type="Pfam" id="PF08585"/>
    </source>
</evidence>
<dbReference type="GO" id="GO:0000712">
    <property type="term" value="P:resolution of meiotic recombination intermediates"/>
    <property type="evidence" value="ECO:0000318"/>
    <property type="project" value="GO_Central"/>
</dbReference>
<gene>
    <name evidence="8" type="ORF">RCOM_1505140</name>
</gene>
<dbReference type="InterPro" id="IPR032199">
    <property type="entry name" value="RMI1_C"/>
</dbReference>
<dbReference type="FunCoup" id="B9RAB6">
    <property type="interactions" value="139"/>
</dbReference>
<feature type="compositionally biased region" description="Polar residues" evidence="4">
    <location>
        <begin position="366"/>
        <end position="391"/>
    </location>
</feature>
<proteinExistence type="inferred from homology"/>
<evidence type="ECO:0000256" key="2">
    <source>
        <dbReference type="ARBA" id="ARBA00018987"/>
    </source>
</evidence>
<evidence type="ECO:0000259" key="7">
    <source>
        <dbReference type="Pfam" id="PF21000"/>
    </source>
</evidence>
<dbReference type="PANTHER" id="PTHR14790">
    <property type="entry name" value="RECQ-MEDIATED GENOME INSTABILITY PROTEIN 1 RMI1"/>
    <property type="match status" value="1"/>
</dbReference>
<dbReference type="GO" id="GO:0000166">
    <property type="term" value="F:nucleotide binding"/>
    <property type="evidence" value="ECO:0007669"/>
    <property type="project" value="InterPro"/>
</dbReference>
<dbReference type="STRING" id="3988.B9RAB6"/>
<evidence type="ECO:0000256" key="1">
    <source>
        <dbReference type="ARBA" id="ARBA00006395"/>
    </source>
</evidence>
<feature type="region of interest" description="Disordered" evidence="4">
    <location>
        <begin position="267"/>
        <end position="404"/>
    </location>
</feature>
<dbReference type="PANTHER" id="PTHR14790:SF15">
    <property type="entry name" value="RECQ-MEDIATED GENOME INSTABILITY PROTEIN 1"/>
    <property type="match status" value="1"/>
</dbReference>
<name>B9RAB6_RICCO</name>
<protein>
    <recommendedName>
        <fullName evidence="2">RecQ-mediated genome instability protein 1</fullName>
    </recommendedName>
    <alternativeName>
        <fullName evidence="3">BLM-associated protein of 75 kDa homolog</fullName>
    </alternativeName>
</protein>
<dbReference type="eggNOG" id="ENOG502QPJ3">
    <property type="taxonomic scope" value="Eukaryota"/>
</dbReference>
<dbReference type="AlphaFoldDB" id="B9RAB6"/>
<dbReference type="GO" id="GO:0016604">
    <property type="term" value="C:nuclear body"/>
    <property type="evidence" value="ECO:0000318"/>
    <property type="project" value="GO_Central"/>
</dbReference>
<comment type="similarity">
    <text evidence="1">Belongs to the RMI1 family.</text>
</comment>
<dbReference type="Proteomes" id="UP000008311">
    <property type="component" value="Unassembled WGS sequence"/>
</dbReference>